<comment type="caution">
    <text evidence="2">The sequence shown here is derived from an EMBL/GenBank/DDBJ whole genome shotgun (WGS) entry which is preliminary data.</text>
</comment>
<evidence type="ECO:0000313" key="3">
    <source>
        <dbReference type="Proteomes" id="UP000652761"/>
    </source>
</evidence>
<name>A0A843UCS1_COLES</name>
<dbReference type="Proteomes" id="UP000652761">
    <property type="component" value="Unassembled WGS sequence"/>
</dbReference>
<accession>A0A843UCS1</accession>
<evidence type="ECO:0000256" key="1">
    <source>
        <dbReference type="SAM" id="MobiDB-lite"/>
    </source>
</evidence>
<evidence type="ECO:0000313" key="2">
    <source>
        <dbReference type="EMBL" id="MQL79684.1"/>
    </source>
</evidence>
<sequence>MSECLPAEPTRRALQVSSGARNQRRTSAKRGSDGIHRLRRLGSRFGEKHLNDSNGRYFFIYM</sequence>
<feature type="region of interest" description="Disordered" evidence="1">
    <location>
        <begin position="1"/>
        <end position="35"/>
    </location>
</feature>
<reference evidence="2" key="1">
    <citation type="submission" date="2017-07" db="EMBL/GenBank/DDBJ databases">
        <title>Taro Niue Genome Assembly and Annotation.</title>
        <authorList>
            <person name="Atibalentja N."/>
            <person name="Keating K."/>
            <person name="Fields C.J."/>
        </authorList>
    </citation>
    <scope>NUCLEOTIDE SEQUENCE</scope>
    <source>
        <strain evidence="2">Niue_2</strain>
        <tissue evidence="2">Leaf</tissue>
    </source>
</reference>
<organism evidence="2 3">
    <name type="scientific">Colocasia esculenta</name>
    <name type="common">Wild taro</name>
    <name type="synonym">Arum esculentum</name>
    <dbReference type="NCBI Taxonomy" id="4460"/>
    <lineage>
        <taxon>Eukaryota</taxon>
        <taxon>Viridiplantae</taxon>
        <taxon>Streptophyta</taxon>
        <taxon>Embryophyta</taxon>
        <taxon>Tracheophyta</taxon>
        <taxon>Spermatophyta</taxon>
        <taxon>Magnoliopsida</taxon>
        <taxon>Liliopsida</taxon>
        <taxon>Araceae</taxon>
        <taxon>Aroideae</taxon>
        <taxon>Colocasieae</taxon>
        <taxon>Colocasia</taxon>
    </lineage>
</organism>
<protein>
    <submittedName>
        <fullName evidence="2">Uncharacterized protein</fullName>
    </submittedName>
</protein>
<keyword evidence="3" id="KW-1185">Reference proteome</keyword>
<dbReference type="EMBL" id="NMUH01000470">
    <property type="protein sequence ID" value="MQL79684.1"/>
    <property type="molecule type" value="Genomic_DNA"/>
</dbReference>
<dbReference type="AlphaFoldDB" id="A0A843UCS1"/>
<proteinExistence type="predicted"/>
<gene>
    <name evidence="2" type="ORF">Taro_012123</name>
</gene>